<dbReference type="OrthoDB" id="286301at2759"/>
<dbReference type="AlphaFoldDB" id="A0A9D4U8G7"/>
<sequence>MQDLGALNSPQMTLASGSGGGNFEYARISLNKAGTTVIDTGYNAVVVGRKLTLGFYGISTVFLPTDIFGLPPSGAPAPPTPMISPTPRPMMSPVPMPAPSLAPTPGSLASGPVASSPLAPSPSTGTGPTADEI</sequence>
<evidence type="ECO:0000256" key="1">
    <source>
        <dbReference type="SAM" id="MobiDB-lite"/>
    </source>
</evidence>
<accession>A0A9D4U8G7</accession>
<feature type="compositionally biased region" description="Pro residues" evidence="1">
    <location>
        <begin position="75"/>
        <end position="102"/>
    </location>
</feature>
<dbReference type="EMBL" id="JABFUD020000021">
    <property type="protein sequence ID" value="KAI5063441.1"/>
    <property type="molecule type" value="Genomic_DNA"/>
</dbReference>
<feature type="region of interest" description="Disordered" evidence="1">
    <location>
        <begin position="75"/>
        <end position="133"/>
    </location>
</feature>
<feature type="compositionally biased region" description="Low complexity" evidence="1">
    <location>
        <begin position="103"/>
        <end position="133"/>
    </location>
</feature>
<keyword evidence="3" id="KW-1185">Reference proteome</keyword>
<reference evidence="2" key="1">
    <citation type="submission" date="2021-01" db="EMBL/GenBank/DDBJ databases">
        <title>Adiantum capillus-veneris genome.</title>
        <authorList>
            <person name="Fang Y."/>
            <person name="Liao Q."/>
        </authorList>
    </citation>
    <scope>NUCLEOTIDE SEQUENCE</scope>
    <source>
        <strain evidence="2">H3</strain>
        <tissue evidence="2">Leaf</tissue>
    </source>
</reference>
<comment type="caution">
    <text evidence="2">The sequence shown here is derived from an EMBL/GenBank/DDBJ whole genome shotgun (WGS) entry which is preliminary data.</text>
</comment>
<organism evidence="2 3">
    <name type="scientific">Adiantum capillus-veneris</name>
    <name type="common">Maidenhair fern</name>
    <dbReference type="NCBI Taxonomy" id="13818"/>
    <lineage>
        <taxon>Eukaryota</taxon>
        <taxon>Viridiplantae</taxon>
        <taxon>Streptophyta</taxon>
        <taxon>Embryophyta</taxon>
        <taxon>Tracheophyta</taxon>
        <taxon>Polypodiopsida</taxon>
        <taxon>Polypodiidae</taxon>
        <taxon>Polypodiales</taxon>
        <taxon>Pteridineae</taxon>
        <taxon>Pteridaceae</taxon>
        <taxon>Vittarioideae</taxon>
        <taxon>Adiantum</taxon>
    </lineage>
</organism>
<evidence type="ECO:0000313" key="3">
    <source>
        <dbReference type="Proteomes" id="UP000886520"/>
    </source>
</evidence>
<dbReference type="Proteomes" id="UP000886520">
    <property type="component" value="Chromosome 21"/>
</dbReference>
<protein>
    <submittedName>
        <fullName evidence="2">Uncharacterized protein</fullName>
    </submittedName>
</protein>
<proteinExistence type="predicted"/>
<gene>
    <name evidence="2" type="ORF">GOP47_0021988</name>
</gene>
<evidence type="ECO:0000313" key="2">
    <source>
        <dbReference type="EMBL" id="KAI5063441.1"/>
    </source>
</evidence>
<name>A0A9D4U8G7_ADICA</name>